<organism evidence="3 4">
    <name type="scientific">Micrococcus cohnii</name>
    <dbReference type="NCBI Taxonomy" id="993416"/>
    <lineage>
        <taxon>Bacteria</taxon>
        <taxon>Bacillati</taxon>
        <taxon>Actinomycetota</taxon>
        <taxon>Actinomycetes</taxon>
        <taxon>Micrococcales</taxon>
        <taxon>Micrococcaceae</taxon>
        <taxon>Micrococcus</taxon>
    </lineage>
</organism>
<feature type="transmembrane region" description="Helical" evidence="2">
    <location>
        <begin position="180"/>
        <end position="199"/>
    </location>
</feature>
<proteinExistence type="predicted"/>
<feature type="transmembrane region" description="Helical" evidence="2">
    <location>
        <begin position="719"/>
        <end position="738"/>
    </location>
</feature>
<feature type="transmembrane region" description="Helical" evidence="2">
    <location>
        <begin position="638"/>
        <end position="657"/>
    </location>
</feature>
<accession>A0A7W7M3K1</accession>
<dbReference type="EMBL" id="JACHNA010000001">
    <property type="protein sequence ID" value="MBB4735736.1"/>
    <property type="molecule type" value="Genomic_DNA"/>
</dbReference>
<feature type="region of interest" description="Disordered" evidence="1">
    <location>
        <begin position="43"/>
        <end position="120"/>
    </location>
</feature>
<comment type="caution">
    <text evidence="3">The sequence shown here is derived from an EMBL/GenBank/DDBJ whole genome shotgun (WGS) entry which is preliminary data.</text>
</comment>
<evidence type="ECO:0000256" key="1">
    <source>
        <dbReference type="SAM" id="MobiDB-lite"/>
    </source>
</evidence>
<evidence type="ECO:0000313" key="4">
    <source>
        <dbReference type="Proteomes" id="UP000540191"/>
    </source>
</evidence>
<feature type="transmembrane region" description="Helical" evidence="2">
    <location>
        <begin position="1183"/>
        <end position="1200"/>
    </location>
</feature>
<feature type="transmembrane region" description="Helical" evidence="2">
    <location>
        <begin position="298"/>
        <end position="318"/>
    </location>
</feature>
<keyword evidence="2" id="KW-0472">Membrane</keyword>
<reference evidence="3 4" key="1">
    <citation type="submission" date="2020-08" db="EMBL/GenBank/DDBJ databases">
        <title>Sequencing the genomes of 1000 actinobacteria strains.</title>
        <authorList>
            <person name="Klenk H.-P."/>
        </authorList>
    </citation>
    <scope>NUCLEOTIDE SEQUENCE [LARGE SCALE GENOMIC DNA]</scope>
    <source>
        <strain evidence="3 4">DSM 23974</strain>
    </source>
</reference>
<feature type="transmembrane region" description="Helical" evidence="2">
    <location>
        <begin position="826"/>
        <end position="850"/>
    </location>
</feature>
<evidence type="ECO:0000256" key="2">
    <source>
        <dbReference type="SAM" id="Phobius"/>
    </source>
</evidence>
<feature type="transmembrane region" description="Helical" evidence="2">
    <location>
        <begin position="516"/>
        <end position="537"/>
    </location>
</feature>
<feature type="transmembrane region" description="Helical" evidence="2">
    <location>
        <begin position="906"/>
        <end position="924"/>
    </location>
</feature>
<feature type="transmembrane region" description="Helical" evidence="2">
    <location>
        <begin position="129"/>
        <end position="150"/>
    </location>
</feature>
<sequence length="1207" mass="124399">MVVLILLVVVYVFGYAVGRSTGRRQGVLWERAQTEASAVQRSAWQAETAMQAGPAPSPVAPASPEVPKPVTAAAGSGPQAPPAMGQWNRGSRPPVSDAETATARPRPVVAPLPPDPGEQQRRRLRHVNITFAVSTLLLVAAATLFVGTFLPPVARLGGLMVVVVGLMLAGVLLHHRSERLRPAAVALAGAGLAMLPVLGLLLDAEVVHEPLISWLLTSVVGVGAATLLAVRLRSVVVAHLTAACIASTSLAGGATLRSGLVWSLVAGLVLSIGLCWWLSRRGGADGILVQALRRQHPWLGYGLPAVALVIAMAAPGAVLAWGDLALLLSLAVVYAGSRAVAGGEHDWWDGVIVRAAGLGAVVCLLAQLRAPAHAMLLVLGCVALIFALALGRRRLLQATGPAHTVAEPSTWAALAVACAAAEPAVAQVPADGILALALLVGAAVPLRAVSPTRAVATTSGAVAAALAAMFVTFVEAQMWPLVHTGAAACLWAALSRTRRIPAAPTGGGSARPTRDLWQAGLLAVAGTCTVGLPWTWTRALTADGFTGERLLWLLAITGVLIALLGLGYAWGRVGARDAAARAWLPATGWAACSAVGAAVTVPADHLWASPWLVPLLLCTALMLVGARRLLGENETRPIAQAVVATAAVLTGLPALRAAVHPSWVVGVVALLVWAGLWVQLVRLSAPYLGRGVRMLALLAVQALVSTALTRTAIELAWGFGPVALVLVASLALGALLRVRLLSMGRRWDRVSLWCTGLAILAVLLVSLGEADRFACLSALGGLAVAGVLERPERIDRMPSLRTDVLTATALSALTVLTDAITLDRGLLPNALVPAAVAGPALAVAATVMLIRGGRRVWQADSYGPDGSQGPVGAVHRRAAVLAAALMLGIVLAEVGLLRAAQNGVELGAASGLIVAVPWACAALVPPVMARRLGTPGVGAVTAPALAWALGRGVLAALGHTGLGARLPVESVGPLVLMMGVVAAAATWAGSRRTLGPESLGALGTVVTVSALALVLPGPAPAVCTAAVLVVVGVWAGLHALVRLQPEFEPAVRQARWHLITLVALLLVYLWFRLLPPTTFVETATRLWWSLVGVAVVLACVAVLDRMSVSRWSAAALHTMAAVVLPAAASLILPGAHVTQLLGLAGFAVMVAAGLLIADRVLLWWGAAGLTLSVMYALSELFFLWLVLAAVALFVLGVRQLQRSERRD</sequence>
<feature type="transmembrane region" description="Helical" evidence="2">
    <location>
        <begin position="1137"/>
        <end position="1156"/>
    </location>
</feature>
<feature type="transmembrane region" description="Helical" evidence="2">
    <location>
        <begin position="1086"/>
        <end position="1104"/>
    </location>
</feature>
<dbReference type="RefSeq" id="WP_184241422.1">
    <property type="nucleotide sequence ID" value="NZ_JACHNA010000001.1"/>
</dbReference>
<feature type="transmembrane region" description="Helical" evidence="2">
    <location>
        <begin position="607"/>
        <end position="626"/>
    </location>
</feature>
<feature type="transmembrane region" description="Helical" evidence="2">
    <location>
        <begin position="549"/>
        <end position="570"/>
    </location>
</feature>
<feature type="compositionally biased region" description="Pro residues" evidence="1">
    <location>
        <begin position="55"/>
        <end position="67"/>
    </location>
</feature>
<feature type="transmembrane region" description="Helical" evidence="2">
    <location>
        <begin position="695"/>
        <end position="713"/>
    </location>
</feature>
<feature type="transmembrane region" description="Helical" evidence="2">
    <location>
        <begin position="663"/>
        <end position="683"/>
    </location>
</feature>
<feature type="transmembrane region" description="Helical" evidence="2">
    <location>
        <begin position="478"/>
        <end position="495"/>
    </location>
</feature>
<feature type="transmembrane region" description="Helical" evidence="2">
    <location>
        <begin position="211"/>
        <end position="230"/>
    </location>
</feature>
<feature type="transmembrane region" description="Helical" evidence="2">
    <location>
        <begin position="1111"/>
        <end position="1131"/>
    </location>
</feature>
<dbReference type="Proteomes" id="UP000540191">
    <property type="component" value="Unassembled WGS sequence"/>
</dbReference>
<feature type="transmembrane region" description="Helical" evidence="2">
    <location>
        <begin position="936"/>
        <end position="958"/>
    </location>
</feature>
<feature type="transmembrane region" description="Helical" evidence="2">
    <location>
        <begin position="156"/>
        <end position="173"/>
    </location>
</feature>
<evidence type="ECO:0000313" key="3">
    <source>
        <dbReference type="EMBL" id="MBB4735736.1"/>
    </source>
</evidence>
<feature type="transmembrane region" description="Helical" evidence="2">
    <location>
        <begin position="260"/>
        <end position="278"/>
    </location>
</feature>
<feature type="transmembrane region" description="Helical" evidence="2">
    <location>
        <begin position="237"/>
        <end position="254"/>
    </location>
</feature>
<feature type="transmembrane region" description="Helical" evidence="2">
    <location>
        <begin position="970"/>
        <end position="987"/>
    </location>
</feature>
<gene>
    <name evidence="3" type="ORF">HDA30_001244</name>
</gene>
<keyword evidence="2" id="KW-0812">Transmembrane</keyword>
<feature type="transmembrane region" description="Helical" evidence="2">
    <location>
        <begin position="878"/>
        <end position="900"/>
    </location>
</feature>
<protein>
    <submittedName>
        <fullName evidence="3">Uncharacterized protein</fullName>
    </submittedName>
</protein>
<keyword evidence="2" id="KW-1133">Transmembrane helix</keyword>
<feature type="compositionally biased region" description="Low complexity" evidence="1">
    <location>
        <begin position="68"/>
        <end position="85"/>
    </location>
</feature>
<dbReference type="AlphaFoldDB" id="A0A7W7M3K1"/>
<feature type="transmembrane region" description="Helical" evidence="2">
    <location>
        <begin position="454"/>
        <end position="472"/>
    </location>
</feature>
<feature type="transmembrane region" description="Helical" evidence="2">
    <location>
        <begin position="750"/>
        <end position="767"/>
    </location>
</feature>
<feature type="transmembrane region" description="Helical" evidence="2">
    <location>
        <begin position="582"/>
        <end position="601"/>
    </location>
</feature>
<keyword evidence="4" id="KW-1185">Reference proteome</keyword>
<feature type="transmembrane region" description="Helical" evidence="2">
    <location>
        <begin position="374"/>
        <end position="391"/>
    </location>
</feature>
<name>A0A7W7M3K1_9MICC</name>
<feature type="transmembrane region" description="Helical" evidence="2">
    <location>
        <begin position="1055"/>
        <end position="1074"/>
    </location>
</feature>